<keyword evidence="5" id="KW-1185">Reference proteome</keyword>
<evidence type="ECO:0000259" key="2">
    <source>
        <dbReference type="PROSITE" id="PS50883"/>
    </source>
</evidence>
<dbReference type="Gene3D" id="3.20.20.450">
    <property type="entry name" value="EAL domain"/>
    <property type="match status" value="1"/>
</dbReference>
<evidence type="ECO:0000259" key="3">
    <source>
        <dbReference type="PROSITE" id="PS50887"/>
    </source>
</evidence>
<dbReference type="SMART" id="SM00267">
    <property type="entry name" value="GGDEF"/>
    <property type="match status" value="1"/>
</dbReference>
<comment type="caution">
    <text evidence="4">The sequence shown here is derived from an EMBL/GenBank/DDBJ whole genome shotgun (WGS) entry which is preliminary data.</text>
</comment>
<dbReference type="CDD" id="cd01949">
    <property type="entry name" value="GGDEF"/>
    <property type="match status" value="1"/>
</dbReference>
<gene>
    <name evidence="4" type="ORF">HNQ82_001859</name>
</gene>
<evidence type="ECO:0000256" key="1">
    <source>
        <dbReference type="SAM" id="Phobius"/>
    </source>
</evidence>
<dbReference type="InterPro" id="IPR029787">
    <property type="entry name" value="Nucleotide_cyclase"/>
</dbReference>
<dbReference type="SUPFAM" id="SSF55073">
    <property type="entry name" value="Nucleotide cyclase"/>
    <property type="match status" value="1"/>
</dbReference>
<dbReference type="NCBIfam" id="TIGR00254">
    <property type="entry name" value="GGDEF"/>
    <property type="match status" value="1"/>
</dbReference>
<keyword evidence="1" id="KW-0812">Transmembrane</keyword>
<accession>A0A7W9YRI2</accession>
<feature type="transmembrane region" description="Helical" evidence="1">
    <location>
        <begin position="74"/>
        <end position="92"/>
    </location>
</feature>
<dbReference type="SUPFAM" id="SSF141868">
    <property type="entry name" value="EAL domain-like"/>
    <property type="match status" value="1"/>
</dbReference>
<dbReference type="InterPro" id="IPR043128">
    <property type="entry name" value="Rev_trsase/Diguanyl_cyclase"/>
</dbReference>
<dbReference type="Gene3D" id="3.30.70.270">
    <property type="match status" value="1"/>
</dbReference>
<feature type="transmembrane region" description="Helical" evidence="1">
    <location>
        <begin position="242"/>
        <end position="260"/>
    </location>
</feature>
<feature type="transmembrane region" description="Helical" evidence="1">
    <location>
        <begin position="211"/>
        <end position="230"/>
    </location>
</feature>
<dbReference type="Pfam" id="PF00990">
    <property type="entry name" value="GGDEF"/>
    <property type="match status" value="1"/>
</dbReference>
<dbReference type="PROSITE" id="PS50887">
    <property type="entry name" value="GGDEF"/>
    <property type="match status" value="1"/>
</dbReference>
<evidence type="ECO:0000313" key="4">
    <source>
        <dbReference type="EMBL" id="MBB6177028.1"/>
    </source>
</evidence>
<dbReference type="PROSITE" id="PS50883">
    <property type="entry name" value="EAL"/>
    <property type="match status" value="1"/>
</dbReference>
<proteinExistence type="predicted"/>
<evidence type="ECO:0000313" key="5">
    <source>
        <dbReference type="Proteomes" id="UP000523528"/>
    </source>
</evidence>
<dbReference type="InterPro" id="IPR052155">
    <property type="entry name" value="Biofilm_reg_signaling"/>
</dbReference>
<dbReference type="PANTHER" id="PTHR44757">
    <property type="entry name" value="DIGUANYLATE CYCLASE DGCP"/>
    <property type="match status" value="1"/>
</dbReference>
<dbReference type="InterPro" id="IPR001633">
    <property type="entry name" value="EAL_dom"/>
</dbReference>
<protein>
    <submittedName>
        <fullName evidence="4">Diguanylate cyclase (GGDEF)-like protein</fullName>
    </submittedName>
</protein>
<organism evidence="4 5">
    <name type="scientific">Anoxybacillus tengchongensis</name>
    <dbReference type="NCBI Taxonomy" id="576944"/>
    <lineage>
        <taxon>Bacteria</taxon>
        <taxon>Bacillati</taxon>
        <taxon>Bacillota</taxon>
        <taxon>Bacilli</taxon>
        <taxon>Bacillales</taxon>
        <taxon>Anoxybacillaceae</taxon>
        <taxon>Anoxybacillus</taxon>
    </lineage>
</organism>
<dbReference type="SMART" id="SM00052">
    <property type="entry name" value="EAL"/>
    <property type="match status" value="1"/>
</dbReference>
<feature type="transmembrane region" description="Helical" evidence="1">
    <location>
        <begin position="142"/>
        <end position="162"/>
    </location>
</feature>
<dbReference type="AlphaFoldDB" id="A0A7W9YRI2"/>
<feature type="domain" description="GGDEF" evidence="3">
    <location>
        <begin position="316"/>
        <end position="444"/>
    </location>
</feature>
<feature type="transmembrane region" description="Helical" evidence="1">
    <location>
        <begin position="182"/>
        <end position="199"/>
    </location>
</feature>
<feature type="domain" description="EAL" evidence="2">
    <location>
        <begin position="453"/>
        <end position="707"/>
    </location>
</feature>
<keyword evidence="1" id="KW-1133">Transmembrane helix</keyword>
<dbReference type="EMBL" id="JACHES010000007">
    <property type="protein sequence ID" value="MBB6177028.1"/>
    <property type="molecule type" value="Genomic_DNA"/>
</dbReference>
<sequence length="709" mass="81102">MMTKKEKRTVTITVFAFICFLGILLFSSSLTMTFERNHFLSIHTLLEFFSITVAMAIAFQGWISFPQALSRRRLRIATTFLTVAFLDLLHTLTYKQMPGIIVADSSIQLSTSFWLAARMTQAIFLLLAFLLPDGPIQEKEKLLGFIAPLLYVGLVSVSIVHIADALPPLVIEGVGTTSFKNGVEYIITILNMITIVLLIGHYKEKRLAPTLDVIAGFVFLFLSELIFTLYRNVYDVLNIFGHIYKVIGFSYFLRGLYLASFKEPFQARERAEQALAKSREQLRKQALFDELTNLPNRRYFIDTLRERLEIAKVKNETVALFFLDLDNFKNINDSLGHAAGDLLLQSVAKRLTHLHDHFVARLGGDEFAVIVSDVPSLEQVAQQMIDILGEPFFIRQKELFITTSLGISIYPTHGEDEMTLIQHADMAMYEAKKKGKNQWAMYDPTFEKERMRKSLIRQRLHVALEQRSISVYYQPIIDMKQNRLVGIEALARWKDEELGFVPPHEFISIAEEDGFIIPLGEYIFQTAVLDLKRLHEQGTSHVYVSINLSLRQLKNEQFFSFVQQLLEQTCLQPHYIELEITENIALSDEKQVIETIRALKQMGIRIAIDDFGSGYSSIAYLRHISVDTLKIDKSFIFEVITNEHTAKLTEAIIALAHRLQLHIVAEGVETDRHVSFLQSTHCDKAQGYLFSPPVPFEQVVKQLQTAHIR</sequence>
<reference evidence="4 5" key="1">
    <citation type="submission" date="2020-08" db="EMBL/GenBank/DDBJ databases">
        <title>Genomic Encyclopedia of Type Strains, Phase IV (KMG-IV): sequencing the most valuable type-strain genomes for metagenomic binning, comparative biology and taxonomic classification.</title>
        <authorList>
            <person name="Goeker M."/>
        </authorList>
    </citation>
    <scope>NUCLEOTIDE SEQUENCE [LARGE SCALE GENOMIC DNA]</scope>
    <source>
        <strain evidence="4 5">DSM 23211</strain>
    </source>
</reference>
<dbReference type="Pfam" id="PF17159">
    <property type="entry name" value="MASE3"/>
    <property type="match status" value="1"/>
</dbReference>
<keyword evidence="1" id="KW-0472">Membrane</keyword>
<dbReference type="PANTHER" id="PTHR44757:SF2">
    <property type="entry name" value="BIOFILM ARCHITECTURE MAINTENANCE PROTEIN MBAA"/>
    <property type="match status" value="1"/>
</dbReference>
<name>A0A7W9YRI2_9BACL</name>
<dbReference type="Proteomes" id="UP000523528">
    <property type="component" value="Unassembled WGS sequence"/>
</dbReference>
<dbReference type="InterPro" id="IPR000160">
    <property type="entry name" value="GGDEF_dom"/>
</dbReference>
<dbReference type="Pfam" id="PF00563">
    <property type="entry name" value="EAL"/>
    <property type="match status" value="1"/>
</dbReference>
<feature type="transmembrane region" description="Helical" evidence="1">
    <location>
        <begin position="40"/>
        <end position="62"/>
    </location>
</feature>
<feature type="transmembrane region" description="Helical" evidence="1">
    <location>
        <begin position="112"/>
        <end position="130"/>
    </location>
</feature>
<dbReference type="InterPro" id="IPR033425">
    <property type="entry name" value="MASE3"/>
</dbReference>
<dbReference type="InterPro" id="IPR035919">
    <property type="entry name" value="EAL_sf"/>
</dbReference>
<feature type="transmembrane region" description="Helical" evidence="1">
    <location>
        <begin position="12"/>
        <end position="34"/>
    </location>
</feature>
<dbReference type="CDD" id="cd01948">
    <property type="entry name" value="EAL"/>
    <property type="match status" value="1"/>
</dbReference>